<keyword evidence="2" id="KW-1185">Reference proteome</keyword>
<proteinExistence type="predicted"/>
<accession>A0ACB8C3A0</accession>
<gene>
    <name evidence="1" type="ORF">HPB49_011164</name>
</gene>
<dbReference type="EMBL" id="CM023478">
    <property type="protein sequence ID" value="KAH7933280.1"/>
    <property type="molecule type" value="Genomic_DNA"/>
</dbReference>
<evidence type="ECO:0000313" key="1">
    <source>
        <dbReference type="EMBL" id="KAH7933280.1"/>
    </source>
</evidence>
<evidence type="ECO:0000313" key="2">
    <source>
        <dbReference type="Proteomes" id="UP000821865"/>
    </source>
</evidence>
<protein>
    <submittedName>
        <fullName evidence="1">Uncharacterized protein</fullName>
    </submittedName>
</protein>
<comment type="caution">
    <text evidence="1">The sequence shown here is derived from an EMBL/GenBank/DDBJ whole genome shotgun (WGS) entry which is preliminary data.</text>
</comment>
<name>A0ACB8C3A0_DERSI</name>
<reference evidence="1" key="1">
    <citation type="submission" date="2020-05" db="EMBL/GenBank/DDBJ databases">
        <title>Large-scale comparative analyses of tick genomes elucidate their genetic diversity and vector capacities.</title>
        <authorList>
            <person name="Jia N."/>
            <person name="Wang J."/>
            <person name="Shi W."/>
            <person name="Du L."/>
            <person name="Sun Y."/>
            <person name="Zhan W."/>
            <person name="Jiang J."/>
            <person name="Wang Q."/>
            <person name="Zhang B."/>
            <person name="Ji P."/>
            <person name="Sakyi L.B."/>
            <person name="Cui X."/>
            <person name="Yuan T."/>
            <person name="Jiang B."/>
            <person name="Yang W."/>
            <person name="Lam T.T.-Y."/>
            <person name="Chang Q."/>
            <person name="Ding S."/>
            <person name="Wang X."/>
            <person name="Zhu J."/>
            <person name="Ruan X."/>
            <person name="Zhao L."/>
            <person name="Wei J."/>
            <person name="Que T."/>
            <person name="Du C."/>
            <person name="Cheng J."/>
            <person name="Dai P."/>
            <person name="Han X."/>
            <person name="Huang E."/>
            <person name="Gao Y."/>
            <person name="Liu J."/>
            <person name="Shao H."/>
            <person name="Ye R."/>
            <person name="Li L."/>
            <person name="Wei W."/>
            <person name="Wang X."/>
            <person name="Wang C."/>
            <person name="Yang T."/>
            <person name="Huo Q."/>
            <person name="Li W."/>
            <person name="Guo W."/>
            <person name="Chen H."/>
            <person name="Zhou L."/>
            <person name="Ni X."/>
            <person name="Tian J."/>
            <person name="Zhou Y."/>
            <person name="Sheng Y."/>
            <person name="Liu T."/>
            <person name="Pan Y."/>
            <person name="Xia L."/>
            <person name="Li J."/>
            <person name="Zhao F."/>
            <person name="Cao W."/>
        </authorList>
    </citation>
    <scope>NUCLEOTIDE SEQUENCE</scope>
    <source>
        <strain evidence="1">Dsil-2018</strain>
    </source>
</reference>
<dbReference type="Proteomes" id="UP000821865">
    <property type="component" value="Chromosome 9"/>
</dbReference>
<organism evidence="1 2">
    <name type="scientific">Dermacentor silvarum</name>
    <name type="common">Tick</name>
    <dbReference type="NCBI Taxonomy" id="543639"/>
    <lineage>
        <taxon>Eukaryota</taxon>
        <taxon>Metazoa</taxon>
        <taxon>Ecdysozoa</taxon>
        <taxon>Arthropoda</taxon>
        <taxon>Chelicerata</taxon>
        <taxon>Arachnida</taxon>
        <taxon>Acari</taxon>
        <taxon>Parasitiformes</taxon>
        <taxon>Ixodida</taxon>
        <taxon>Ixodoidea</taxon>
        <taxon>Ixodidae</taxon>
        <taxon>Rhipicephalinae</taxon>
        <taxon>Dermacentor</taxon>
    </lineage>
</organism>
<sequence length="166" mass="18925">MEQSTSCVLYKKQYEACIVGHRCDVCPKPQSTRCRGCGCDDPPVDHQCEPRCRICGIDHQTGDRKCHAKYRTPYVVKKRQWERRRREEEEIAKDQIHYKEREDDFPVLEGQRRGRSTSRPAGNGDTNGQPRPSQVSSAEAASGACVRVGTATPSREGDNEIMMQRR</sequence>